<evidence type="ECO:0000313" key="12">
    <source>
        <dbReference type="EnsemblMetazoa" id="XP_020892540.1"/>
    </source>
</evidence>
<keyword evidence="6 7" id="KW-0862">Zinc</keyword>
<dbReference type="InterPro" id="IPR008974">
    <property type="entry name" value="TRAF-like"/>
</dbReference>
<dbReference type="Gene3D" id="3.30.40.10">
    <property type="entry name" value="Zinc/RING finger domain, C3HC4 (zinc finger)"/>
    <property type="match status" value="1"/>
</dbReference>
<dbReference type="KEGG" id="epa:110231821"/>
<name>A0A913WQF8_EXADI</name>
<protein>
    <submittedName>
        <fullName evidence="12">Uncharacterized protein</fullName>
    </submittedName>
</protein>
<evidence type="ECO:0000256" key="1">
    <source>
        <dbReference type="ARBA" id="ARBA00004496"/>
    </source>
</evidence>
<reference evidence="12" key="1">
    <citation type="submission" date="2022-11" db="UniProtKB">
        <authorList>
            <consortium name="EnsemblMetazoa"/>
        </authorList>
    </citation>
    <scope>IDENTIFICATION</scope>
</reference>
<dbReference type="Pfam" id="PF02176">
    <property type="entry name" value="zf-TRAF"/>
    <property type="match status" value="1"/>
</dbReference>
<feature type="compositionally biased region" description="Basic and acidic residues" evidence="9">
    <location>
        <begin position="86"/>
        <end position="97"/>
    </location>
</feature>
<dbReference type="PROSITE" id="PS50144">
    <property type="entry name" value="MATH"/>
    <property type="match status" value="1"/>
</dbReference>
<evidence type="ECO:0000256" key="7">
    <source>
        <dbReference type="PROSITE-ProRule" id="PRU00207"/>
    </source>
</evidence>
<dbReference type="SUPFAM" id="SSF49599">
    <property type="entry name" value="TRAF domain-like"/>
    <property type="match status" value="2"/>
</dbReference>
<sequence>MSLQDQTHCPRCGALLDNHEYLKFTTQENYESLKDTSKQLEMTTLNGSGLCSKCLESEMNLQGFNSPFKFSSPRRRRHSSSDSELLSERLTKSEKETANTDAIEKFLSVCLQQFESYSRSKNHNGGHNLGVQLKDACSTTNDDRPIDLTTCADKSPTVCRYCKRQTKPGIQGLKIHHEVCPKYPLSCPNNCSIVELTREKLSSHIMEECVEATEICPYSNIGCSFQGSKVNLANHLEKMLADHLHLACEVVDDQKIELERQADRLRLQDQAIVQLNDTVVKIKQLFDQQVKLRENQDKAIEKLNEQLKEHKKNSSKLEKDVKAKLCELEKEKKDVNSEKLCRYPGLNGYGEQIWRINNFLKRLSRIRSGRGDDPLCSEPFYTSAFGYKVSCWAYLNGRGKEQGQSLSLYACVMFGEYDAILKWPIRPQYTFILIDQNPEVEKRRDIERVRKVHDFKRDDVRRKGIDRPKRDERAIIVGFDDFVSLEKIENGHYLVEDTLFIRILVHMPEH</sequence>
<feature type="region of interest" description="Disordered" evidence="9">
    <location>
        <begin position="65"/>
        <end position="97"/>
    </location>
</feature>
<dbReference type="OrthoDB" id="5949002at2759"/>
<dbReference type="InterPro" id="IPR002083">
    <property type="entry name" value="MATH/TRAF_dom"/>
</dbReference>
<feature type="domain" description="MATH" evidence="10">
    <location>
        <begin position="349"/>
        <end position="505"/>
    </location>
</feature>
<evidence type="ECO:0000313" key="13">
    <source>
        <dbReference type="Proteomes" id="UP000887567"/>
    </source>
</evidence>
<dbReference type="PANTHER" id="PTHR10131:SF94">
    <property type="entry name" value="TNF RECEPTOR-ASSOCIATED FACTOR 4"/>
    <property type="match status" value="1"/>
</dbReference>
<evidence type="ECO:0000256" key="2">
    <source>
        <dbReference type="ARBA" id="ARBA00022490"/>
    </source>
</evidence>
<dbReference type="EnsemblMetazoa" id="XM_021036881.2">
    <property type="protein sequence ID" value="XP_020892540.1"/>
    <property type="gene ID" value="LOC110231821"/>
</dbReference>
<keyword evidence="4" id="KW-0677">Repeat</keyword>
<keyword evidence="8" id="KW-0175">Coiled coil</keyword>
<dbReference type="GO" id="GO:0031625">
    <property type="term" value="F:ubiquitin protein ligase binding"/>
    <property type="evidence" value="ECO:0007669"/>
    <property type="project" value="TreeGrafter"/>
</dbReference>
<dbReference type="GO" id="GO:0005737">
    <property type="term" value="C:cytoplasm"/>
    <property type="evidence" value="ECO:0007669"/>
    <property type="project" value="UniProtKB-SubCell"/>
</dbReference>
<feature type="domain" description="TRAF-type" evidence="11">
    <location>
        <begin position="176"/>
        <end position="226"/>
    </location>
</feature>
<dbReference type="PROSITE" id="PS50145">
    <property type="entry name" value="ZF_TRAF"/>
    <property type="match status" value="1"/>
</dbReference>
<evidence type="ECO:0000256" key="9">
    <source>
        <dbReference type="SAM" id="MobiDB-lite"/>
    </source>
</evidence>
<evidence type="ECO:0000256" key="6">
    <source>
        <dbReference type="ARBA" id="ARBA00022833"/>
    </source>
</evidence>
<evidence type="ECO:0000256" key="4">
    <source>
        <dbReference type="ARBA" id="ARBA00022737"/>
    </source>
</evidence>
<comment type="subcellular location">
    <subcellularLocation>
        <location evidence="1">Cytoplasm</location>
    </subcellularLocation>
</comment>
<keyword evidence="3 7" id="KW-0479">Metal-binding</keyword>
<keyword evidence="5 7" id="KW-0863">Zinc-finger</keyword>
<dbReference type="PANTHER" id="PTHR10131">
    <property type="entry name" value="TNF RECEPTOR ASSOCIATED FACTOR"/>
    <property type="match status" value="1"/>
</dbReference>
<proteinExistence type="predicted"/>
<dbReference type="GO" id="GO:0005164">
    <property type="term" value="F:tumor necrosis factor receptor binding"/>
    <property type="evidence" value="ECO:0007669"/>
    <property type="project" value="TreeGrafter"/>
</dbReference>
<evidence type="ECO:0000256" key="8">
    <source>
        <dbReference type="SAM" id="Coils"/>
    </source>
</evidence>
<dbReference type="Gene3D" id="2.60.210.10">
    <property type="entry name" value="Apoptosis, Tumor Necrosis Factor Receptor Associated Protein 2, Chain A"/>
    <property type="match status" value="1"/>
</dbReference>
<dbReference type="RefSeq" id="XP_020892540.1">
    <property type="nucleotide sequence ID" value="XM_021036881.2"/>
</dbReference>
<dbReference type="InterPro" id="IPR001293">
    <property type="entry name" value="Znf_TRAF"/>
</dbReference>
<feature type="zinc finger region" description="TRAF-type" evidence="7">
    <location>
        <begin position="176"/>
        <end position="226"/>
    </location>
</feature>
<dbReference type="GeneID" id="110231821"/>
<dbReference type="AlphaFoldDB" id="A0A913WQF8"/>
<dbReference type="InterPro" id="IPR049342">
    <property type="entry name" value="TRAF1-6_MATH_dom"/>
</dbReference>
<organism evidence="12 13">
    <name type="scientific">Exaiptasia diaphana</name>
    <name type="common">Tropical sea anemone</name>
    <name type="synonym">Aiptasia pulchella</name>
    <dbReference type="NCBI Taxonomy" id="2652724"/>
    <lineage>
        <taxon>Eukaryota</taxon>
        <taxon>Metazoa</taxon>
        <taxon>Cnidaria</taxon>
        <taxon>Anthozoa</taxon>
        <taxon>Hexacorallia</taxon>
        <taxon>Actiniaria</taxon>
        <taxon>Aiptasiidae</taxon>
        <taxon>Exaiptasia</taxon>
    </lineage>
</organism>
<feature type="coiled-coil region" evidence="8">
    <location>
        <begin position="293"/>
        <end position="327"/>
    </location>
</feature>
<evidence type="ECO:0000259" key="10">
    <source>
        <dbReference type="PROSITE" id="PS50144"/>
    </source>
</evidence>
<evidence type="ECO:0000256" key="3">
    <source>
        <dbReference type="ARBA" id="ARBA00022723"/>
    </source>
</evidence>
<evidence type="ECO:0000259" key="11">
    <source>
        <dbReference type="PROSITE" id="PS50145"/>
    </source>
</evidence>
<dbReference type="GO" id="GO:0043122">
    <property type="term" value="P:regulation of canonical NF-kappaB signal transduction"/>
    <property type="evidence" value="ECO:0007669"/>
    <property type="project" value="TreeGrafter"/>
</dbReference>
<dbReference type="Pfam" id="PF21355">
    <property type="entry name" value="TRAF-mep_MATH"/>
    <property type="match status" value="1"/>
</dbReference>
<accession>A0A913WQF8</accession>
<dbReference type="InterPro" id="IPR013083">
    <property type="entry name" value="Znf_RING/FYVE/PHD"/>
</dbReference>
<dbReference type="GO" id="GO:0008270">
    <property type="term" value="F:zinc ion binding"/>
    <property type="evidence" value="ECO:0007669"/>
    <property type="project" value="UniProtKB-KW"/>
</dbReference>
<keyword evidence="13" id="KW-1185">Reference proteome</keyword>
<dbReference type="Proteomes" id="UP000887567">
    <property type="component" value="Unplaced"/>
</dbReference>
<keyword evidence="2" id="KW-0963">Cytoplasm</keyword>
<evidence type="ECO:0000256" key="5">
    <source>
        <dbReference type="ARBA" id="ARBA00022771"/>
    </source>
</evidence>